<dbReference type="InterPro" id="IPR027417">
    <property type="entry name" value="P-loop_NTPase"/>
</dbReference>
<organism evidence="2 3">
    <name type="scientific">Antrihabitans cavernicola</name>
    <dbReference type="NCBI Taxonomy" id="2495913"/>
    <lineage>
        <taxon>Bacteria</taxon>
        <taxon>Bacillati</taxon>
        <taxon>Actinomycetota</taxon>
        <taxon>Actinomycetes</taxon>
        <taxon>Mycobacteriales</taxon>
        <taxon>Nocardiaceae</taxon>
        <taxon>Antrihabitans</taxon>
    </lineage>
</organism>
<dbReference type="GO" id="GO:0051782">
    <property type="term" value="P:negative regulation of cell division"/>
    <property type="evidence" value="ECO:0007669"/>
    <property type="project" value="TreeGrafter"/>
</dbReference>
<comment type="caution">
    <text evidence="2">The sequence shown here is derived from an EMBL/GenBank/DDBJ whole genome shotgun (WGS) entry which is preliminary data.</text>
</comment>
<dbReference type="SUPFAM" id="SSF52540">
    <property type="entry name" value="P-loop containing nucleoside triphosphate hydrolases"/>
    <property type="match status" value="1"/>
</dbReference>
<gene>
    <name evidence="2" type="ORF">FOY51_00330</name>
</gene>
<evidence type="ECO:0000313" key="2">
    <source>
        <dbReference type="EMBL" id="KAA0024453.1"/>
    </source>
</evidence>
<dbReference type="Proteomes" id="UP000322244">
    <property type="component" value="Unassembled WGS sequence"/>
</dbReference>
<dbReference type="Pfam" id="PF26563">
    <property type="entry name" value="Rv3660c_N"/>
    <property type="match status" value="1"/>
</dbReference>
<dbReference type="NCBIfam" id="TIGR03815">
    <property type="entry name" value="CpaE_hom_Actino"/>
    <property type="match status" value="1"/>
</dbReference>
<proteinExistence type="predicted"/>
<dbReference type="EMBL" id="VLNY01000001">
    <property type="protein sequence ID" value="KAA0024453.1"/>
    <property type="molecule type" value="Genomic_DNA"/>
</dbReference>
<dbReference type="GO" id="GO:0016887">
    <property type="term" value="F:ATP hydrolysis activity"/>
    <property type="evidence" value="ECO:0007669"/>
    <property type="project" value="TreeGrafter"/>
</dbReference>
<dbReference type="InterPro" id="IPR022521">
    <property type="entry name" value="Rv3660c"/>
</dbReference>
<dbReference type="GO" id="GO:0005829">
    <property type="term" value="C:cytosol"/>
    <property type="evidence" value="ECO:0007669"/>
    <property type="project" value="TreeGrafter"/>
</dbReference>
<feature type="domain" description="Rv3660c-like CheY-like N-terminal" evidence="1">
    <location>
        <begin position="13"/>
        <end position="117"/>
    </location>
</feature>
<reference evidence="2 3" key="1">
    <citation type="submission" date="2019-07" db="EMBL/GenBank/DDBJ databases">
        <title>Rhodococcus cavernicolus sp. nov., isolated from a cave.</title>
        <authorList>
            <person name="Lee S.D."/>
        </authorList>
    </citation>
    <scope>NUCLEOTIDE SEQUENCE [LARGE SCALE GENOMIC DNA]</scope>
    <source>
        <strain evidence="2 3">C1-24</strain>
    </source>
</reference>
<dbReference type="PANTHER" id="PTHR43384">
    <property type="entry name" value="SEPTUM SITE-DETERMINING PROTEIN MIND HOMOLOG, CHLOROPLASTIC-RELATED"/>
    <property type="match status" value="1"/>
</dbReference>
<name>A0A5A7SIM9_9NOCA</name>
<dbReference type="Gene3D" id="3.40.50.300">
    <property type="entry name" value="P-loop containing nucleotide triphosphate hydrolases"/>
    <property type="match status" value="1"/>
</dbReference>
<dbReference type="GO" id="GO:0005524">
    <property type="term" value="F:ATP binding"/>
    <property type="evidence" value="ECO:0007669"/>
    <property type="project" value="TreeGrafter"/>
</dbReference>
<evidence type="ECO:0000259" key="1">
    <source>
        <dbReference type="Pfam" id="PF26563"/>
    </source>
</evidence>
<dbReference type="InterPro" id="IPR059050">
    <property type="entry name" value="Rv3660c_N"/>
</dbReference>
<dbReference type="AlphaFoldDB" id="A0A5A7SIM9"/>
<dbReference type="InterPro" id="IPR050625">
    <property type="entry name" value="ParA/MinD_ATPase"/>
</dbReference>
<keyword evidence="3" id="KW-1185">Reference proteome</keyword>
<protein>
    <recommendedName>
        <fullName evidence="1">Rv3660c-like CheY-like N-terminal domain-containing protein</fullName>
    </recommendedName>
</protein>
<dbReference type="RefSeq" id="WP_149428228.1">
    <property type="nucleotide sequence ID" value="NZ_VLNY01000001.1"/>
</dbReference>
<dbReference type="PANTHER" id="PTHR43384:SF11">
    <property type="entry name" value="SEPTUM SITE DETERMINING PROTEIN"/>
    <property type="match status" value="1"/>
</dbReference>
<accession>A0A5A7SIM9</accession>
<evidence type="ECO:0000313" key="3">
    <source>
        <dbReference type="Proteomes" id="UP000322244"/>
    </source>
</evidence>
<sequence>MDSSTDATALVSVDDAALREDVRRTAAAADCALAEPTGEIDRTSWTRAQLVVLDAVAAQRCARLGLQRRHGVVVVCNGEPTLPDWQSASAIGAESVLALPHDEARLVDVLGAQPEAGSGEGIVVAVAGGIGGAGASTFAATLALLADATEVRPATLLVDGDGAGGGIDLLLGVEERGGLRWPGLVLEGGRVAASALHNALPQVGDHLAVLACGRGESAGDPGHIAIQAVLEAARGAGDFVVCDVPRRHRGETDAMLEAADLVLLTVPAELRASAAAEAVATYIGERNANQGLIVRGPAPGGLSGADIASALGLPLLAAMRPEPRLADTVELGGLRLRRRGPLRTAAQSVLDVIAARPATRRWVA</sequence>
<dbReference type="OrthoDB" id="3252838at2"/>
<dbReference type="GO" id="GO:0009898">
    <property type="term" value="C:cytoplasmic side of plasma membrane"/>
    <property type="evidence" value="ECO:0007669"/>
    <property type="project" value="TreeGrafter"/>
</dbReference>